<keyword evidence="1" id="KW-1133">Transmembrane helix</keyword>
<evidence type="ECO:0000259" key="2">
    <source>
        <dbReference type="Pfam" id="PF14364"/>
    </source>
</evidence>
<dbReference type="AlphaFoldDB" id="A0A484MBS4"/>
<feature type="domain" description="DUF4408" evidence="2">
    <location>
        <begin position="43"/>
        <end position="69"/>
    </location>
</feature>
<keyword evidence="1" id="KW-0472">Membrane</keyword>
<dbReference type="InterPro" id="IPR008480">
    <property type="entry name" value="DUF761_pln"/>
</dbReference>
<gene>
    <name evidence="3" type="ORF">CCAM_LOCUS27803</name>
</gene>
<name>A0A484MBS4_9ASTE</name>
<dbReference type="OrthoDB" id="1933168at2759"/>
<protein>
    <recommendedName>
        <fullName evidence="2">DUF4408 domain-containing protein</fullName>
    </recommendedName>
</protein>
<dbReference type="PANTHER" id="PTHR33098:SF109">
    <property type="entry name" value="OS07G0563400 PROTEIN"/>
    <property type="match status" value="1"/>
</dbReference>
<reference evidence="3 4" key="1">
    <citation type="submission" date="2018-04" db="EMBL/GenBank/DDBJ databases">
        <authorList>
            <person name="Vogel A."/>
        </authorList>
    </citation>
    <scope>NUCLEOTIDE SEQUENCE [LARGE SCALE GENOMIC DNA]</scope>
</reference>
<keyword evidence="4" id="KW-1185">Reference proteome</keyword>
<evidence type="ECO:0000313" key="4">
    <source>
        <dbReference type="Proteomes" id="UP000595140"/>
    </source>
</evidence>
<dbReference type="InterPro" id="IPR025520">
    <property type="entry name" value="DUF4408"/>
</dbReference>
<dbReference type="Pfam" id="PF05553">
    <property type="entry name" value="DUF761"/>
    <property type="match status" value="1"/>
</dbReference>
<keyword evidence="1" id="KW-0812">Transmembrane</keyword>
<sequence length="226" mass="25953">MTITTTTLIFYLKIVFISTGAGGLATAIKAWVPVLLHHHLPTVAACLRPPYLYAVINAIILTLLYASRFQPPESRRMEDDHIIKRVDNHITGDRPVFSAVNDDSPVTMVKNRGCESIAPTKKTQFADERKTALKPNATMEDTWRMITEKSHAPPHPRKGQLKSRTFKERTSYELPAAAKCRREPWLSQDELNRRVEAFIKKFNEEMRLQRQRSLQQHMEMINHGAH</sequence>
<evidence type="ECO:0000256" key="1">
    <source>
        <dbReference type="SAM" id="Phobius"/>
    </source>
</evidence>
<evidence type="ECO:0000313" key="3">
    <source>
        <dbReference type="EMBL" id="VFQ86027.1"/>
    </source>
</evidence>
<dbReference type="Proteomes" id="UP000595140">
    <property type="component" value="Unassembled WGS sequence"/>
</dbReference>
<accession>A0A484MBS4</accession>
<dbReference type="EMBL" id="OOIL02003045">
    <property type="protein sequence ID" value="VFQ86027.1"/>
    <property type="molecule type" value="Genomic_DNA"/>
</dbReference>
<dbReference type="PANTHER" id="PTHR33098">
    <property type="entry name" value="COTTON FIBER (DUF761)"/>
    <property type="match status" value="1"/>
</dbReference>
<feature type="transmembrane region" description="Helical" evidence="1">
    <location>
        <begin position="51"/>
        <end position="67"/>
    </location>
</feature>
<dbReference type="Pfam" id="PF14364">
    <property type="entry name" value="DUF4408"/>
    <property type="match status" value="1"/>
</dbReference>
<organism evidence="3 4">
    <name type="scientific">Cuscuta campestris</name>
    <dbReference type="NCBI Taxonomy" id="132261"/>
    <lineage>
        <taxon>Eukaryota</taxon>
        <taxon>Viridiplantae</taxon>
        <taxon>Streptophyta</taxon>
        <taxon>Embryophyta</taxon>
        <taxon>Tracheophyta</taxon>
        <taxon>Spermatophyta</taxon>
        <taxon>Magnoliopsida</taxon>
        <taxon>eudicotyledons</taxon>
        <taxon>Gunneridae</taxon>
        <taxon>Pentapetalae</taxon>
        <taxon>asterids</taxon>
        <taxon>lamiids</taxon>
        <taxon>Solanales</taxon>
        <taxon>Convolvulaceae</taxon>
        <taxon>Cuscuteae</taxon>
        <taxon>Cuscuta</taxon>
        <taxon>Cuscuta subgen. Grammica</taxon>
        <taxon>Cuscuta sect. Cleistogrammica</taxon>
    </lineage>
</organism>
<feature type="transmembrane region" description="Helical" evidence="1">
    <location>
        <begin position="7"/>
        <end position="31"/>
    </location>
</feature>
<proteinExistence type="predicted"/>